<dbReference type="CDD" id="cd01335">
    <property type="entry name" value="Radical_SAM"/>
    <property type="match status" value="1"/>
</dbReference>
<dbReference type="GO" id="GO:0003824">
    <property type="term" value="F:catalytic activity"/>
    <property type="evidence" value="ECO:0007669"/>
    <property type="project" value="InterPro"/>
</dbReference>
<dbReference type="SFLD" id="SFLDG01082">
    <property type="entry name" value="B12-binding_domain_containing"/>
    <property type="match status" value="1"/>
</dbReference>
<reference evidence="7 8" key="1">
    <citation type="journal article" date="2009" name="Appl. Environ. Microbiol.">
        <title>Three genomes from the phylum Acidobacteria provide insight into the lifestyles of these microorganisms in soils.</title>
        <authorList>
            <person name="Ward N.L."/>
            <person name="Challacombe J.F."/>
            <person name="Janssen P.H."/>
            <person name="Henrissat B."/>
            <person name="Coutinho P.M."/>
            <person name="Wu M."/>
            <person name="Xie G."/>
            <person name="Haft D.H."/>
            <person name="Sait M."/>
            <person name="Badger J."/>
            <person name="Barabote R.D."/>
            <person name="Bradley B."/>
            <person name="Brettin T.S."/>
            <person name="Brinkac L.M."/>
            <person name="Bruce D."/>
            <person name="Creasy T."/>
            <person name="Daugherty S.C."/>
            <person name="Davidsen T.M."/>
            <person name="DeBoy R.T."/>
            <person name="Detter J.C."/>
            <person name="Dodson R.J."/>
            <person name="Durkin A.S."/>
            <person name="Ganapathy A."/>
            <person name="Gwinn-Giglio M."/>
            <person name="Han C.S."/>
            <person name="Khouri H."/>
            <person name="Kiss H."/>
            <person name="Kothari S.P."/>
            <person name="Madupu R."/>
            <person name="Nelson K.E."/>
            <person name="Nelson W.C."/>
            <person name="Paulsen I."/>
            <person name="Penn K."/>
            <person name="Ren Q."/>
            <person name="Rosovitz M.J."/>
            <person name="Selengut J.D."/>
            <person name="Shrivastava S."/>
            <person name="Sullivan S.A."/>
            <person name="Tapia R."/>
            <person name="Thompson L.S."/>
            <person name="Watkins K.L."/>
            <person name="Yang Q."/>
            <person name="Yu C."/>
            <person name="Zafar N."/>
            <person name="Zhou L."/>
            <person name="Kuske C.R."/>
        </authorList>
    </citation>
    <scope>NUCLEOTIDE SEQUENCE [LARGE SCALE GENOMIC DNA]</scope>
    <source>
        <strain evidence="8">ATCC 51196 / DSM 11244 / BCRC 80197 / JCM 7670 / NBRC 15755 / NCIMB 13165 / 161</strain>
    </source>
</reference>
<comment type="cofactor">
    <cofactor evidence="1">
        <name>[4Fe-4S] cluster</name>
        <dbReference type="ChEBI" id="CHEBI:49883"/>
    </cofactor>
</comment>
<dbReference type="STRING" id="240015.ACP_1858"/>
<dbReference type="SFLD" id="SFLDG01123">
    <property type="entry name" value="methyltransferase_(Class_B)"/>
    <property type="match status" value="1"/>
</dbReference>
<proteinExistence type="predicted"/>
<dbReference type="InterPro" id="IPR023404">
    <property type="entry name" value="rSAM_horseshoe"/>
</dbReference>
<name>C1F852_ACIC5</name>
<evidence type="ECO:0000256" key="5">
    <source>
        <dbReference type="ARBA" id="ARBA00023014"/>
    </source>
</evidence>
<dbReference type="SMART" id="SM00729">
    <property type="entry name" value="Elp3"/>
    <property type="match status" value="1"/>
</dbReference>
<dbReference type="AlphaFoldDB" id="C1F852"/>
<dbReference type="SUPFAM" id="SSF102114">
    <property type="entry name" value="Radical SAM enzymes"/>
    <property type="match status" value="1"/>
</dbReference>
<dbReference type="InterPro" id="IPR051198">
    <property type="entry name" value="BchE-like"/>
</dbReference>
<gene>
    <name evidence="7" type="ordered locus">ACP_1858</name>
</gene>
<sequence length="494" mass="55731">MNALLVYPSIPDTYWSFRYALSFQGKRAAQPPLGLMTIAPLLPGHWRKRLVDMNVERLTEAHLAWADVVLISAMLVQRGAVDALLARCRERGLRTVIGGPITSSLAPSMLPATHIVIGEAEEIVSDLARDIENNTARPVYQACERPLLDRCPLPDLSLIRMKRYNTMTIQCSRGCPFQCEFCDIIEIYGRKPRTKPIPQVLAELDQLYAAGWRDSVFLVDDNFIGHKPRAKALLAALSDWQADHGFPFRFITEASLNLADDLDLLHGMQAAQFTSVFLGIETPNESSLLASGKLQNTRRDLVESIRRIQRRGIEVMGGFILGFDTDREDIFDRLVDFIQTSAIPIAMVGLLQAIPGTQLYRRLHSEGRILESGTGNNTGGQLNFLPRMNAASLTRGYRQVLERIYSCDAYYERVLRFLAHCPPPAATQLSLSKLRALLASLLRQGILSPHRRSYWKFLLAAITRYRHSFRTAMTLAVMGYHFQRMTDRICRQDA</sequence>
<evidence type="ECO:0000313" key="7">
    <source>
        <dbReference type="EMBL" id="ACO31586.1"/>
    </source>
</evidence>
<dbReference type="InterPro" id="IPR034466">
    <property type="entry name" value="Methyltransferase_Class_B"/>
</dbReference>
<dbReference type="Gene3D" id="3.80.30.20">
    <property type="entry name" value="tm_1862 like domain"/>
    <property type="match status" value="1"/>
</dbReference>
<dbReference type="GO" id="GO:0005829">
    <property type="term" value="C:cytosol"/>
    <property type="evidence" value="ECO:0007669"/>
    <property type="project" value="TreeGrafter"/>
</dbReference>
<organism evidence="7 8">
    <name type="scientific">Acidobacterium capsulatum (strain ATCC 51196 / DSM 11244 / BCRC 80197 / JCM 7670 / NBRC 15755 / NCIMB 13165 / 161)</name>
    <dbReference type="NCBI Taxonomy" id="240015"/>
    <lineage>
        <taxon>Bacteria</taxon>
        <taxon>Pseudomonadati</taxon>
        <taxon>Acidobacteriota</taxon>
        <taxon>Terriglobia</taxon>
        <taxon>Terriglobales</taxon>
        <taxon>Acidobacteriaceae</taxon>
        <taxon>Acidobacterium</taxon>
    </lineage>
</organism>
<dbReference type="GO" id="GO:0051536">
    <property type="term" value="F:iron-sulfur cluster binding"/>
    <property type="evidence" value="ECO:0007669"/>
    <property type="project" value="UniProtKB-KW"/>
</dbReference>
<evidence type="ECO:0000259" key="6">
    <source>
        <dbReference type="PROSITE" id="PS51918"/>
    </source>
</evidence>
<dbReference type="Pfam" id="PF13282">
    <property type="entry name" value="DUF4070"/>
    <property type="match status" value="1"/>
</dbReference>
<keyword evidence="3" id="KW-0479">Metal-binding</keyword>
<keyword evidence="2" id="KW-0949">S-adenosyl-L-methionine</keyword>
<dbReference type="RefSeq" id="WP_015896974.1">
    <property type="nucleotide sequence ID" value="NC_012483.1"/>
</dbReference>
<feature type="domain" description="Radical SAM core" evidence="6">
    <location>
        <begin position="161"/>
        <end position="385"/>
    </location>
</feature>
<dbReference type="PANTHER" id="PTHR43409:SF3">
    <property type="entry name" value="HYPOTHETICAL METHYLTRANSFERASE"/>
    <property type="match status" value="1"/>
</dbReference>
<dbReference type="PROSITE" id="PS51918">
    <property type="entry name" value="RADICAL_SAM"/>
    <property type="match status" value="1"/>
</dbReference>
<dbReference type="PANTHER" id="PTHR43409">
    <property type="entry name" value="ANAEROBIC MAGNESIUM-PROTOPORPHYRIN IX MONOMETHYL ESTER CYCLASE-RELATED"/>
    <property type="match status" value="1"/>
</dbReference>
<dbReference type="HOGENOM" id="CLU_021572_5_0_0"/>
<keyword evidence="4" id="KW-0408">Iron</keyword>
<protein>
    <submittedName>
        <fullName evidence="7">Radical SAM domain protein</fullName>
    </submittedName>
</protein>
<dbReference type="EMBL" id="CP001472">
    <property type="protein sequence ID" value="ACO31586.1"/>
    <property type="molecule type" value="Genomic_DNA"/>
</dbReference>
<evidence type="ECO:0000256" key="3">
    <source>
        <dbReference type="ARBA" id="ARBA00022723"/>
    </source>
</evidence>
<dbReference type="OrthoDB" id="100851at2"/>
<dbReference type="Pfam" id="PF04055">
    <property type="entry name" value="Radical_SAM"/>
    <property type="match status" value="1"/>
</dbReference>
<dbReference type="SFLD" id="SFLDF00303">
    <property type="entry name" value="hopanoid_C2-methyltransferase"/>
    <property type="match status" value="1"/>
</dbReference>
<dbReference type="Gene3D" id="3.40.50.280">
    <property type="entry name" value="Cobalamin-binding domain"/>
    <property type="match status" value="1"/>
</dbReference>
<dbReference type="InterPro" id="IPR006638">
    <property type="entry name" value="Elp3/MiaA/NifB-like_rSAM"/>
</dbReference>
<dbReference type="InterPro" id="IPR034530">
    <property type="entry name" value="HpnP-like"/>
</dbReference>
<dbReference type="InParanoid" id="C1F852"/>
<evidence type="ECO:0000256" key="2">
    <source>
        <dbReference type="ARBA" id="ARBA00022691"/>
    </source>
</evidence>
<dbReference type="Proteomes" id="UP000002207">
    <property type="component" value="Chromosome"/>
</dbReference>
<evidence type="ECO:0000256" key="1">
    <source>
        <dbReference type="ARBA" id="ARBA00001966"/>
    </source>
</evidence>
<dbReference type="eggNOG" id="COG1032">
    <property type="taxonomic scope" value="Bacteria"/>
</dbReference>
<accession>C1F852</accession>
<dbReference type="KEGG" id="aca:ACP_1858"/>
<dbReference type="InterPro" id="IPR025274">
    <property type="entry name" value="DUF4070"/>
</dbReference>
<dbReference type="GO" id="GO:0046872">
    <property type="term" value="F:metal ion binding"/>
    <property type="evidence" value="ECO:0007669"/>
    <property type="project" value="UniProtKB-KW"/>
</dbReference>
<dbReference type="SFLD" id="SFLDS00029">
    <property type="entry name" value="Radical_SAM"/>
    <property type="match status" value="1"/>
</dbReference>
<keyword evidence="8" id="KW-1185">Reference proteome</keyword>
<keyword evidence="5" id="KW-0411">Iron-sulfur</keyword>
<dbReference type="InterPro" id="IPR058240">
    <property type="entry name" value="rSAM_sf"/>
</dbReference>
<dbReference type="InterPro" id="IPR007197">
    <property type="entry name" value="rSAM"/>
</dbReference>
<evidence type="ECO:0000313" key="8">
    <source>
        <dbReference type="Proteomes" id="UP000002207"/>
    </source>
</evidence>
<evidence type="ECO:0000256" key="4">
    <source>
        <dbReference type="ARBA" id="ARBA00023004"/>
    </source>
</evidence>